<reference evidence="2" key="1">
    <citation type="submission" date="2004-11" db="EMBL/GenBank/DDBJ databases">
        <title>The full-length cDNA sequences of Schistosoma japonicum genes.</title>
        <authorList>
            <person name="Han Z."/>
        </authorList>
    </citation>
    <scope>NUCLEOTIDE SEQUENCE</scope>
</reference>
<organism evidence="2">
    <name type="scientific">Schistosoma japonicum</name>
    <name type="common">Blood fluke</name>
    <dbReference type="NCBI Taxonomy" id="6182"/>
    <lineage>
        <taxon>Eukaryota</taxon>
        <taxon>Metazoa</taxon>
        <taxon>Spiralia</taxon>
        <taxon>Lophotrochozoa</taxon>
        <taxon>Platyhelminthes</taxon>
        <taxon>Trematoda</taxon>
        <taxon>Digenea</taxon>
        <taxon>Strigeidida</taxon>
        <taxon>Schistosomatoidea</taxon>
        <taxon>Schistosomatidae</taxon>
        <taxon>Schistosoma</taxon>
    </lineage>
</organism>
<name>Q5DGY7_SCHJA</name>
<evidence type="ECO:0000313" key="2">
    <source>
        <dbReference type="EMBL" id="AAW24919.1"/>
    </source>
</evidence>
<dbReference type="EMBL" id="AY813187">
    <property type="protein sequence ID" value="AAW24919.1"/>
    <property type="molecule type" value="mRNA"/>
</dbReference>
<accession>Q5DGY7</accession>
<dbReference type="AlphaFoldDB" id="Q5DGY7"/>
<protein>
    <submittedName>
        <fullName evidence="2">SJCHGC07178 protein</fullName>
    </submittedName>
</protein>
<sequence>MRKYITPNYNGSSGSSGTRPLIPRPHFSDSLHSNINCHQNSYTNESNSMTINNRSLHKPNDTTALNGISSASTKADHLCTTLTSERMLYLESILMYLNKSISMIRIYPPRS</sequence>
<evidence type="ECO:0000256" key="1">
    <source>
        <dbReference type="SAM" id="MobiDB-lite"/>
    </source>
</evidence>
<feature type="region of interest" description="Disordered" evidence="1">
    <location>
        <begin position="1"/>
        <end position="23"/>
    </location>
</feature>
<feature type="compositionally biased region" description="Polar residues" evidence="1">
    <location>
        <begin position="7"/>
        <end position="18"/>
    </location>
</feature>
<proteinExistence type="evidence at transcript level"/>
<reference evidence="2" key="2">
    <citation type="journal article" date="2006" name="PLoS Pathog.">
        <title>New perspectives on host-parasite interplay by comparative transcriptomic and proteomic analyses of Schistosoma japonicum.</title>
        <authorList>
            <person name="Liu F."/>
            <person name="Lu J."/>
            <person name="Hu W."/>
            <person name="Wang S.Y."/>
            <person name="Cui S.J."/>
            <person name="Chi M."/>
            <person name="Yan Q."/>
            <person name="Wang X.R."/>
            <person name="Song H.D."/>
            <person name="Xu X.N."/>
            <person name="Wang J.J."/>
            <person name="Zhang X.L."/>
            <person name="Zhang X."/>
            <person name="Wang Z.Q."/>
            <person name="Xue C.L."/>
            <person name="Brindley P.J."/>
            <person name="McManus D.P."/>
            <person name="Yang P.Y."/>
            <person name="Feng Z."/>
            <person name="Chen Z."/>
            <person name="Han Z.G."/>
        </authorList>
    </citation>
    <scope>NUCLEOTIDE SEQUENCE</scope>
</reference>